<evidence type="ECO:0000256" key="1">
    <source>
        <dbReference type="ARBA" id="ARBA00004141"/>
    </source>
</evidence>
<organism evidence="7 8">
    <name type="scientific">Mycobacterium europaeum</name>
    <dbReference type="NCBI Taxonomy" id="761804"/>
    <lineage>
        <taxon>Bacteria</taxon>
        <taxon>Bacillati</taxon>
        <taxon>Actinomycetota</taxon>
        <taxon>Actinomycetes</taxon>
        <taxon>Mycobacteriales</taxon>
        <taxon>Mycobacteriaceae</taxon>
        <taxon>Mycobacterium</taxon>
        <taxon>Mycobacterium simiae complex</taxon>
    </lineage>
</organism>
<feature type="transmembrane region" description="Helical" evidence="6">
    <location>
        <begin position="311"/>
        <end position="331"/>
    </location>
</feature>
<evidence type="ECO:0000256" key="2">
    <source>
        <dbReference type="ARBA" id="ARBA00022448"/>
    </source>
</evidence>
<feature type="transmembrane region" description="Helical" evidence="6">
    <location>
        <begin position="379"/>
        <end position="399"/>
    </location>
</feature>
<dbReference type="GO" id="GO:0005886">
    <property type="term" value="C:plasma membrane"/>
    <property type="evidence" value="ECO:0007669"/>
    <property type="project" value="TreeGrafter"/>
</dbReference>
<feature type="transmembrane region" description="Helical" evidence="6">
    <location>
        <begin position="262"/>
        <end position="290"/>
    </location>
</feature>
<keyword evidence="8" id="KW-1185">Reference proteome</keyword>
<proteinExistence type="predicted"/>
<feature type="transmembrane region" description="Helical" evidence="6">
    <location>
        <begin position="405"/>
        <end position="426"/>
    </location>
</feature>
<evidence type="ECO:0000256" key="6">
    <source>
        <dbReference type="SAM" id="Phobius"/>
    </source>
</evidence>
<keyword evidence="4 6" id="KW-1133">Transmembrane helix</keyword>
<evidence type="ECO:0000256" key="5">
    <source>
        <dbReference type="ARBA" id="ARBA00023136"/>
    </source>
</evidence>
<dbReference type="AlphaFoldDB" id="A0A0U1DMW8"/>
<feature type="transmembrane region" description="Helical" evidence="6">
    <location>
        <begin position="27"/>
        <end position="45"/>
    </location>
</feature>
<dbReference type="Pfam" id="PF01566">
    <property type="entry name" value="Nramp"/>
    <property type="match status" value="1"/>
</dbReference>
<evidence type="ECO:0000256" key="4">
    <source>
        <dbReference type="ARBA" id="ARBA00022989"/>
    </source>
</evidence>
<feature type="transmembrane region" description="Helical" evidence="6">
    <location>
        <begin position="337"/>
        <end position="358"/>
    </location>
</feature>
<evidence type="ECO:0000313" key="8">
    <source>
        <dbReference type="Proteomes" id="UP000199601"/>
    </source>
</evidence>
<gene>
    <name evidence="7" type="ORF">BN000_04583</name>
</gene>
<reference evidence="8" key="1">
    <citation type="submission" date="2015-03" db="EMBL/GenBank/DDBJ databases">
        <authorList>
            <person name="Urmite Genomes"/>
        </authorList>
    </citation>
    <scope>NUCLEOTIDE SEQUENCE [LARGE SCALE GENOMIC DNA]</scope>
    <source>
        <strain evidence="8">CSUR P1344</strain>
    </source>
</reference>
<dbReference type="EMBL" id="CTEC01000002">
    <property type="protein sequence ID" value="CQD19591.1"/>
    <property type="molecule type" value="Genomic_DNA"/>
</dbReference>
<accession>A0A0U1DMW8</accession>
<feature type="transmembrane region" description="Helical" evidence="6">
    <location>
        <begin position="467"/>
        <end position="488"/>
    </location>
</feature>
<feature type="transmembrane region" description="Helical" evidence="6">
    <location>
        <begin position="108"/>
        <end position="126"/>
    </location>
</feature>
<keyword evidence="2" id="KW-0813">Transport</keyword>
<dbReference type="Proteomes" id="UP000199601">
    <property type="component" value="Unassembled WGS sequence"/>
</dbReference>
<dbReference type="InterPro" id="IPR001046">
    <property type="entry name" value="NRAMP_fam"/>
</dbReference>
<dbReference type="PANTHER" id="PTHR11706">
    <property type="entry name" value="SOLUTE CARRIER PROTEIN FAMILY 11 MEMBER"/>
    <property type="match status" value="1"/>
</dbReference>
<dbReference type="PANTHER" id="PTHR11706:SF33">
    <property type="entry name" value="NATURAL RESISTANCE-ASSOCIATED MACROPHAGE PROTEIN 2"/>
    <property type="match status" value="1"/>
</dbReference>
<keyword evidence="5 6" id="KW-0472">Membrane</keyword>
<feature type="transmembrane region" description="Helical" evidence="6">
    <location>
        <begin position="133"/>
        <end position="150"/>
    </location>
</feature>
<dbReference type="GO" id="GO:0015086">
    <property type="term" value="F:cadmium ion transmembrane transporter activity"/>
    <property type="evidence" value="ECO:0007669"/>
    <property type="project" value="TreeGrafter"/>
</dbReference>
<feature type="transmembrane region" description="Helical" evidence="6">
    <location>
        <begin position="213"/>
        <end position="242"/>
    </location>
</feature>
<evidence type="ECO:0000313" key="7">
    <source>
        <dbReference type="EMBL" id="CQD19591.1"/>
    </source>
</evidence>
<dbReference type="GO" id="GO:0034755">
    <property type="term" value="P:iron ion transmembrane transport"/>
    <property type="evidence" value="ECO:0007669"/>
    <property type="project" value="TreeGrafter"/>
</dbReference>
<sequence>MGPGLIVMIGDNDAGGVATYAQAGQNYGYSLLWTMTLLLPVLIVIQEMVVRLAAVTQIGHAVLVTQRFGRFWGWFSSGDLFVLNFLTLVTEFIGVALALEYFHISRTVSVPISAAALIAITVTGSFRRWERAMFAFLVINVLLVPLLWLSHPDYRQVARGILVPGVQGGVSSDAVLLIIAIIGTTVAPWQLFFQHGNVIDKRITPRFLNYERADNIVGSIITQLGTVVFMVAGAIAVAGTPLAGKFTDALGVACALSAHSHFLATCFAVLLLDAGIVGAAAVTLSSSYAFGDMFGVHHSLHRRFSEAKPFYITYTLLVILAAALVLIPHAALGLITMAVQALAGVLLPAACAFLLLLCNDRPLLGPWVNPRWLNILSSIIIGGLLVLSCTLMITTIFPATDTTTVLAGISFALIIGSAVGFTTLRLTSRSSPAGAKLPPVDRSQRPVWRTPPLATLPPYRWSPSLRLAMVVLRGYLIVCVALLVIKVVQLSHT</sequence>
<evidence type="ECO:0000256" key="3">
    <source>
        <dbReference type="ARBA" id="ARBA00022692"/>
    </source>
</evidence>
<comment type="subcellular location">
    <subcellularLocation>
        <location evidence="1">Membrane</location>
        <topology evidence="1">Multi-pass membrane protein</topology>
    </subcellularLocation>
</comment>
<dbReference type="GO" id="GO:0005384">
    <property type="term" value="F:manganese ion transmembrane transporter activity"/>
    <property type="evidence" value="ECO:0007669"/>
    <property type="project" value="TreeGrafter"/>
</dbReference>
<name>A0A0U1DMW8_9MYCO</name>
<keyword evidence="3 6" id="KW-0812">Transmembrane</keyword>
<protein>
    <submittedName>
        <fullName evidence="7">Mn2+/Fe2+ transporter</fullName>
    </submittedName>
</protein>
<feature type="transmembrane region" description="Helical" evidence="6">
    <location>
        <begin position="170"/>
        <end position="192"/>
    </location>
</feature>
<feature type="transmembrane region" description="Helical" evidence="6">
    <location>
        <begin position="80"/>
        <end position="102"/>
    </location>
</feature>